<evidence type="ECO:0008006" key="4">
    <source>
        <dbReference type="Google" id="ProtNLM"/>
    </source>
</evidence>
<feature type="signal peptide" evidence="1">
    <location>
        <begin position="1"/>
        <end position="24"/>
    </location>
</feature>
<reference evidence="2" key="2">
    <citation type="submission" date="2013-10" db="EMBL/GenBank/DDBJ databases">
        <authorList>
            <person name="Aslett M."/>
        </authorList>
    </citation>
    <scope>NUCLEOTIDE SEQUENCE [LARGE SCALE GENOMIC DNA]</scope>
    <source>
        <strain evidence="2">Houghton</strain>
    </source>
</reference>
<gene>
    <name evidence="2" type="ORF">EMH_0044800</name>
</gene>
<protein>
    <recommendedName>
        <fullName evidence="4">SAG family member</fullName>
    </recommendedName>
</protein>
<organism evidence="2 3">
    <name type="scientific">Eimeria mitis</name>
    <dbReference type="NCBI Taxonomy" id="44415"/>
    <lineage>
        <taxon>Eukaryota</taxon>
        <taxon>Sar</taxon>
        <taxon>Alveolata</taxon>
        <taxon>Apicomplexa</taxon>
        <taxon>Conoidasida</taxon>
        <taxon>Coccidia</taxon>
        <taxon>Eucoccidiorida</taxon>
        <taxon>Eimeriorina</taxon>
        <taxon>Eimeriidae</taxon>
        <taxon>Eimeria</taxon>
    </lineage>
</organism>
<dbReference type="EMBL" id="HG681610">
    <property type="protein sequence ID" value="CDJ28884.1"/>
    <property type="molecule type" value="Genomic_DNA"/>
</dbReference>
<evidence type="ECO:0000313" key="2">
    <source>
        <dbReference type="EMBL" id="CDJ28884.1"/>
    </source>
</evidence>
<dbReference type="OrthoDB" id="348012at2759"/>
<dbReference type="Proteomes" id="UP000030744">
    <property type="component" value="Unassembled WGS sequence"/>
</dbReference>
<keyword evidence="1" id="KW-0732">Signal</keyword>
<accession>U6JU21</accession>
<dbReference type="AlphaFoldDB" id="U6JU21"/>
<evidence type="ECO:0000313" key="3">
    <source>
        <dbReference type="Proteomes" id="UP000030744"/>
    </source>
</evidence>
<sequence>MAPLYRTAAAFWLAGLFGLQSVAAAGTKYRFELVEVKEDAYLIAKLARNGKITAKTNTVEKDTDLLAALKGKIKTDSDAAEATCSTLVTEDLKKVFHVTFEYTESPDYPKLVEDTLKAGLADFEETYPADTEAWKKVWKKTNAPGVLHLLEATSTKIACVIANCVQSPAVDTYAKSKQETKTTALLFCELSPAATEERPVFSEEYFKELIARKDELSSMTEDDLTSSANVAVPSILTAGLVAILAAISA</sequence>
<dbReference type="VEuPathDB" id="ToxoDB:EMH_0044800"/>
<proteinExistence type="predicted"/>
<dbReference type="GeneID" id="25379193"/>
<evidence type="ECO:0000256" key="1">
    <source>
        <dbReference type="SAM" id="SignalP"/>
    </source>
</evidence>
<keyword evidence="3" id="KW-1185">Reference proteome</keyword>
<feature type="chain" id="PRO_5004671749" description="SAG family member" evidence="1">
    <location>
        <begin position="25"/>
        <end position="249"/>
    </location>
</feature>
<name>U6JU21_9EIME</name>
<dbReference type="RefSeq" id="XP_013351458.1">
    <property type="nucleotide sequence ID" value="XM_013496004.1"/>
</dbReference>
<reference evidence="2" key="1">
    <citation type="submission" date="2013-10" db="EMBL/GenBank/DDBJ databases">
        <title>Genomic analysis of the causative agents of coccidiosis in chickens.</title>
        <authorList>
            <person name="Reid A.J."/>
            <person name="Blake D."/>
            <person name="Billington K."/>
            <person name="Browne H."/>
            <person name="Dunn M."/>
            <person name="Hung S."/>
            <person name="Kawahara F."/>
            <person name="Miranda-Saavedra D."/>
            <person name="Mourier T."/>
            <person name="Nagra H."/>
            <person name="Otto T.D."/>
            <person name="Rawlings N."/>
            <person name="Sanchez A."/>
            <person name="Sanders M."/>
            <person name="Subramaniam C."/>
            <person name="Tay Y."/>
            <person name="Dear P."/>
            <person name="Doerig C."/>
            <person name="Gruber A."/>
            <person name="Parkinson J."/>
            <person name="Shirley M."/>
            <person name="Wan K.L."/>
            <person name="Berriman M."/>
            <person name="Tomley F."/>
            <person name="Pain A."/>
        </authorList>
    </citation>
    <scope>NUCLEOTIDE SEQUENCE [LARGE SCALE GENOMIC DNA]</scope>
    <source>
        <strain evidence="2">Houghton</strain>
    </source>
</reference>